<evidence type="ECO:0000256" key="1">
    <source>
        <dbReference type="SAM" id="SignalP"/>
    </source>
</evidence>
<protein>
    <recommendedName>
        <fullName evidence="2">AB hydrolase-1 domain-containing protein</fullName>
    </recommendedName>
</protein>
<dbReference type="Pfam" id="PF12697">
    <property type="entry name" value="Abhydrolase_6"/>
    <property type="match status" value="1"/>
</dbReference>
<organism evidence="3 4">
    <name type="scientific">Pseudomonas turukhanskensis</name>
    <dbReference type="NCBI Taxonomy" id="1806536"/>
    <lineage>
        <taxon>Bacteria</taxon>
        <taxon>Pseudomonadati</taxon>
        <taxon>Pseudomonadota</taxon>
        <taxon>Gammaproteobacteria</taxon>
        <taxon>Pseudomonadales</taxon>
        <taxon>Pseudomonadaceae</taxon>
        <taxon>Pseudomonas</taxon>
    </lineage>
</organism>
<proteinExistence type="predicted"/>
<dbReference type="PANTHER" id="PTHR35560">
    <property type="entry name" value="BLL0132 PROTEIN"/>
    <property type="match status" value="1"/>
</dbReference>
<keyword evidence="1" id="KW-0732">Signal</keyword>
<evidence type="ECO:0000313" key="3">
    <source>
        <dbReference type="EMBL" id="GLK88955.1"/>
    </source>
</evidence>
<dbReference type="AlphaFoldDB" id="A0A9W6K765"/>
<sequence>MGRQLFGCLMLLCTLSANANPQLVELGSGAERYPFEVYANAALDATELPVTRAVMMLHGIKRNAGEYFDNGTALLTNAGLDASTTLLIAPHFLTDADADTATDVPRWAAGQWLHGSPSFSGVSAFAVLDDLLAFLGDRQRFPALQEVLLVGHSAGGQLVQRYAIFNTADTRLAATGIHLRYGVASPSSYLYFDQQRWQNQRLQTAASTSCPGFNRYRYGLDKLPAYATQHTLSAQQLFRRYAQRDVVYLVGSDDDNPDARVMDRSCSAQLQGATRRQRQVNYVAYEQQLGRQWRTPIAHPQWQVNGVGHDSSALFAAPITAKTLLP</sequence>
<dbReference type="InterPro" id="IPR000073">
    <property type="entry name" value="AB_hydrolase_1"/>
</dbReference>
<dbReference type="Proteomes" id="UP001143328">
    <property type="component" value="Unassembled WGS sequence"/>
</dbReference>
<gene>
    <name evidence="3" type="ORF">GCM10017655_20170</name>
</gene>
<dbReference type="Gene3D" id="3.40.50.1820">
    <property type="entry name" value="alpha/beta hydrolase"/>
    <property type="match status" value="1"/>
</dbReference>
<dbReference type="EMBL" id="BSFN01000004">
    <property type="protein sequence ID" value="GLK88955.1"/>
    <property type="molecule type" value="Genomic_DNA"/>
</dbReference>
<feature type="domain" description="AB hydrolase-1" evidence="2">
    <location>
        <begin position="114"/>
        <end position="269"/>
    </location>
</feature>
<reference evidence="3" key="2">
    <citation type="submission" date="2023-01" db="EMBL/GenBank/DDBJ databases">
        <authorList>
            <person name="Sun Q."/>
            <person name="Evtushenko L."/>
        </authorList>
    </citation>
    <scope>NUCLEOTIDE SEQUENCE</scope>
    <source>
        <strain evidence="3">VKM B-2935</strain>
    </source>
</reference>
<feature type="chain" id="PRO_5040901055" description="AB hydrolase-1 domain-containing protein" evidence="1">
    <location>
        <begin position="20"/>
        <end position="326"/>
    </location>
</feature>
<dbReference type="PANTHER" id="PTHR35560:SF3">
    <property type="entry name" value="PEPTIDASE S9 PROLYL OLIGOPEPTIDASE CATALYTIC DOMAIN-CONTAINING PROTEIN"/>
    <property type="match status" value="1"/>
</dbReference>
<comment type="caution">
    <text evidence="3">The sequence shown here is derived from an EMBL/GenBank/DDBJ whole genome shotgun (WGS) entry which is preliminary data.</text>
</comment>
<keyword evidence="4" id="KW-1185">Reference proteome</keyword>
<dbReference type="InterPro" id="IPR029058">
    <property type="entry name" value="AB_hydrolase_fold"/>
</dbReference>
<evidence type="ECO:0000259" key="2">
    <source>
        <dbReference type="Pfam" id="PF12697"/>
    </source>
</evidence>
<name>A0A9W6K765_9PSED</name>
<accession>A0A9W6K765</accession>
<evidence type="ECO:0000313" key="4">
    <source>
        <dbReference type="Proteomes" id="UP001143328"/>
    </source>
</evidence>
<dbReference type="SUPFAM" id="SSF53474">
    <property type="entry name" value="alpha/beta-Hydrolases"/>
    <property type="match status" value="1"/>
</dbReference>
<feature type="signal peptide" evidence="1">
    <location>
        <begin position="1"/>
        <end position="19"/>
    </location>
</feature>
<dbReference type="RefSeq" id="WP_271195154.1">
    <property type="nucleotide sequence ID" value="NZ_BSFN01000004.1"/>
</dbReference>
<reference evidence="3" key="1">
    <citation type="journal article" date="2014" name="Int. J. Syst. Evol. Microbiol.">
        <title>Complete genome sequence of Corynebacterium casei LMG S-19264T (=DSM 44701T), isolated from a smear-ripened cheese.</title>
        <authorList>
            <consortium name="US DOE Joint Genome Institute (JGI-PGF)"/>
            <person name="Walter F."/>
            <person name="Albersmeier A."/>
            <person name="Kalinowski J."/>
            <person name="Ruckert C."/>
        </authorList>
    </citation>
    <scope>NUCLEOTIDE SEQUENCE</scope>
    <source>
        <strain evidence="3">VKM B-2935</strain>
    </source>
</reference>